<comment type="similarity">
    <text evidence="1">Belongs to the CdaR family.</text>
</comment>
<proteinExistence type="inferred from homology"/>
<protein>
    <submittedName>
        <fullName evidence="5">Carbohydrate diacid regulator</fullName>
    </submittedName>
</protein>
<dbReference type="InterPro" id="IPR008599">
    <property type="entry name" value="Diacid_rec"/>
</dbReference>
<dbReference type="RefSeq" id="WP_091350791.1">
    <property type="nucleotide sequence ID" value="NZ_FOIF01000026.1"/>
</dbReference>
<dbReference type="Gene3D" id="1.10.10.2840">
    <property type="entry name" value="PucR C-terminal helix-turn-helix domain"/>
    <property type="match status" value="1"/>
</dbReference>
<reference evidence="6" key="1">
    <citation type="submission" date="2016-10" db="EMBL/GenBank/DDBJ databases">
        <authorList>
            <person name="Varghese N."/>
            <person name="Submissions S."/>
        </authorList>
    </citation>
    <scope>NUCLEOTIDE SEQUENCE [LARGE SCALE GENOMIC DNA]</scope>
    <source>
        <strain evidence="6">DSM 13577</strain>
    </source>
</reference>
<dbReference type="InterPro" id="IPR051448">
    <property type="entry name" value="CdaR-like_regulators"/>
</dbReference>
<evidence type="ECO:0000256" key="1">
    <source>
        <dbReference type="ARBA" id="ARBA00006754"/>
    </source>
</evidence>
<dbReference type="Pfam" id="PF05651">
    <property type="entry name" value="Diacid_rec"/>
    <property type="match status" value="1"/>
</dbReference>
<feature type="domain" description="CdaR GGDEF-like" evidence="4">
    <location>
        <begin position="142"/>
        <end position="278"/>
    </location>
</feature>
<dbReference type="InterPro" id="IPR042070">
    <property type="entry name" value="PucR_C-HTH_sf"/>
</dbReference>
<dbReference type="Pfam" id="PF17853">
    <property type="entry name" value="GGDEF_2"/>
    <property type="match status" value="1"/>
</dbReference>
<evidence type="ECO:0000313" key="6">
    <source>
        <dbReference type="Proteomes" id="UP000243819"/>
    </source>
</evidence>
<accession>A0A1I0ASF6</accession>
<evidence type="ECO:0000259" key="4">
    <source>
        <dbReference type="Pfam" id="PF17853"/>
    </source>
</evidence>
<dbReference type="PANTHER" id="PTHR33744">
    <property type="entry name" value="CARBOHYDRATE DIACID REGULATOR"/>
    <property type="match status" value="1"/>
</dbReference>
<gene>
    <name evidence="5" type="ORF">SAMN03080614_102615</name>
</gene>
<evidence type="ECO:0000259" key="3">
    <source>
        <dbReference type="Pfam" id="PF13556"/>
    </source>
</evidence>
<feature type="domain" description="PucR C-terminal helix-turn-helix" evidence="3">
    <location>
        <begin position="329"/>
        <end position="384"/>
    </location>
</feature>
<sequence>MLTRYNAQKIVDKTLKIFGSNINIIDCNGIILASGDPARVNTFHEGAFIAVKENRVVEIDERESSKFKGARWGVNYPIYYRGKVQGVVGITGDPNEVRKLAVILKEMVELILSEIEFMNIKSLESKVEVAYLKELLSKKEITPEFAERGKLLGIDLELPRVCLIIEILDFKKIIKRYSDKYKDTYERELALQTFKNDFEEYIRKYCGIKDKVFHLEEDVFIVLKEYHGSFSIINKFVEMITEKLEREFSTKTLIAIGEPVETSRDIAFSYRTAKTTMKILSKMKNNSNYLFATDYKIHSLVINNLDTIRTKLKYQLEVIASIKNWDKLRITLEKYIQNNMNILKTSKDLGIHRNTVLIRLEKIKESLSLDPFNLEDCFILKLLLILEDFN</sequence>
<dbReference type="EMBL" id="FOIF01000026">
    <property type="protein sequence ID" value="SES97276.1"/>
    <property type="molecule type" value="Genomic_DNA"/>
</dbReference>
<dbReference type="InterPro" id="IPR025736">
    <property type="entry name" value="PucR_C-HTH_dom"/>
</dbReference>
<dbReference type="STRING" id="1120990.SAMN03080614_102615"/>
<name>A0A1I0ASF6_9FIRM</name>
<dbReference type="InterPro" id="IPR041522">
    <property type="entry name" value="CdaR_GGDEF"/>
</dbReference>
<keyword evidence="6" id="KW-1185">Reference proteome</keyword>
<dbReference type="AlphaFoldDB" id="A0A1I0ASF6"/>
<dbReference type="PANTHER" id="PTHR33744:SF15">
    <property type="entry name" value="CARBOHYDRATE DIACID REGULATOR"/>
    <property type="match status" value="1"/>
</dbReference>
<evidence type="ECO:0000259" key="2">
    <source>
        <dbReference type="Pfam" id="PF05651"/>
    </source>
</evidence>
<dbReference type="OrthoDB" id="212459at2"/>
<feature type="domain" description="Putative sugar diacid recognition" evidence="2">
    <location>
        <begin position="2"/>
        <end position="131"/>
    </location>
</feature>
<organism evidence="5 6">
    <name type="scientific">Anaerobranca gottschalkii DSM 13577</name>
    <dbReference type="NCBI Taxonomy" id="1120990"/>
    <lineage>
        <taxon>Bacteria</taxon>
        <taxon>Bacillati</taxon>
        <taxon>Bacillota</taxon>
        <taxon>Clostridia</taxon>
        <taxon>Eubacteriales</taxon>
        <taxon>Proteinivoracaceae</taxon>
        <taxon>Anaerobranca</taxon>
    </lineage>
</organism>
<dbReference type="Pfam" id="PF13556">
    <property type="entry name" value="HTH_30"/>
    <property type="match status" value="1"/>
</dbReference>
<dbReference type="Proteomes" id="UP000243819">
    <property type="component" value="Unassembled WGS sequence"/>
</dbReference>
<evidence type="ECO:0000313" key="5">
    <source>
        <dbReference type="EMBL" id="SES97276.1"/>
    </source>
</evidence>